<dbReference type="InterPro" id="IPR050679">
    <property type="entry name" value="Bact_HTH_transcr_reg"/>
</dbReference>
<dbReference type="PRINTS" id="PR00035">
    <property type="entry name" value="HTHGNTR"/>
</dbReference>
<dbReference type="Proteomes" id="UP000297447">
    <property type="component" value="Unassembled WGS sequence"/>
</dbReference>
<dbReference type="SUPFAM" id="SSF64288">
    <property type="entry name" value="Chorismate lyase-like"/>
    <property type="match status" value="1"/>
</dbReference>
<evidence type="ECO:0000259" key="4">
    <source>
        <dbReference type="PROSITE" id="PS50949"/>
    </source>
</evidence>
<reference evidence="5 6" key="1">
    <citation type="submission" date="2019-03" db="EMBL/GenBank/DDBJ databases">
        <title>Genomics of glacier-inhabiting Cryobacterium strains.</title>
        <authorList>
            <person name="Liu Q."/>
            <person name="Xin Y.-H."/>
        </authorList>
    </citation>
    <scope>NUCLEOTIDE SEQUENCE [LARGE SCALE GENOMIC DNA]</scope>
    <source>
        <strain evidence="5 6">Hh14</strain>
    </source>
</reference>
<protein>
    <submittedName>
        <fullName evidence="5">GntR family transcriptional regulator</fullName>
    </submittedName>
</protein>
<evidence type="ECO:0000313" key="6">
    <source>
        <dbReference type="Proteomes" id="UP000297447"/>
    </source>
</evidence>
<dbReference type="AlphaFoldDB" id="A0A4R9A8V3"/>
<dbReference type="SMART" id="SM00866">
    <property type="entry name" value="UTRA"/>
    <property type="match status" value="1"/>
</dbReference>
<dbReference type="CDD" id="cd07377">
    <property type="entry name" value="WHTH_GntR"/>
    <property type="match status" value="1"/>
</dbReference>
<dbReference type="EMBL" id="SOHE01000019">
    <property type="protein sequence ID" value="TFD53556.1"/>
    <property type="molecule type" value="Genomic_DNA"/>
</dbReference>
<gene>
    <name evidence="5" type="ORF">E3T55_05205</name>
</gene>
<dbReference type="GO" id="GO:0045892">
    <property type="term" value="P:negative regulation of DNA-templated transcription"/>
    <property type="evidence" value="ECO:0007669"/>
    <property type="project" value="TreeGrafter"/>
</dbReference>
<organism evidence="5 6">
    <name type="scientific">Cryobacterium frigoriphilum</name>
    <dbReference type="NCBI Taxonomy" id="1259150"/>
    <lineage>
        <taxon>Bacteria</taxon>
        <taxon>Bacillati</taxon>
        <taxon>Actinomycetota</taxon>
        <taxon>Actinomycetes</taxon>
        <taxon>Micrococcales</taxon>
        <taxon>Microbacteriaceae</taxon>
        <taxon>Cryobacterium</taxon>
    </lineage>
</organism>
<comment type="caution">
    <text evidence="5">The sequence shown here is derived from an EMBL/GenBank/DDBJ whole genome shotgun (WGS) entry which is preliminary data.</text>
</comment>
<dbReference type="PANTHER" id="PTHR44846:SF1">
    <property type="entry name" value="MANNOSYL-D-GLYCERATE TRANSPORT_METABOLISM SYSTEM REPRESSOR MNGR-RELATED"/>
    <property type="match status" value="1"/>
</dbReference>
<keyword evidence="2" id="KW-0238">DNA-binding</keyword>
<dbReference type="InterPro" id="IPR028978">
    <property type="entry name" value="Chorismate_lyase_/UTRA_dom_sf"/>
</dbReference>
<keyword evidence="1" id="KW-0805">Transcription regulation</keyword>
<keyword evidence="6" id="KW-1185">Reference proteome</keyword>
<evidence type="ECO:0000313" key="5">
    <source>
        <dbReference type="EMBL" id="TFD53556.1"/>
    </source>
</evidence>
<dbReference type="Gene3D" id="3.40.1410.10">
    <property type="entry name" value="Chorismate lyase-like"/>
    <property type="match status" value="1"/>
</dbReference>
<dbReference type="Gene3D" id="1.10.10.10">
    <property type="entry name" value="Winged helix-like DNA-binding domain superfamily/Winged helix DNA-binding domain"/>
    <property type="match status" value="1"/>
</dbReference>
<sequence>MRDTKYRRVAAGLRRSFAGQPDGSRLPSEKDLAREYAVSLMTIRRAFEVLDDEGFVNRIVGRGTFVQRRIVAKGDSLTSFSEDMRMRGLEPSTRVIGIEVLAAPDAVSRDLRLHTAEKVVTIERLRLADGEPMCLEVAHLPARFAPVLDHGDLNGSLHALLAASGTVILTGTRRIRAVLAGDRACGLLGLAGTAPALQVVQVFFDAQGRPVQRSSSLYRADRYEAFSRVRRPDLPPTDATD</sequence>
<dbReference type="SUPFAM" id="SSF46785">
    <property type="entry name" value="Winged helix' DNA-binding domain"/>
    <property type="match status" value="1"/>
</dbReference>
<dbReference type="OrthoDB" id="7363114at2"/>
<proteinExistence type="predicted"/>
<evidence type="ECO:0000256" key="2">
    <source>
        <dbReference type="ARBA" id="ARBA00023125"/>
    </source>
</evidence>
<accession>A0A4R9A8V3</accession>
<dbReference type="PROSITE" id="PS50949">
    <property type="entry name" value="HTH_GNTR"/>
    <property type="match status" value="1"/>
</dbReference>
<name>A0A4R9A8V3_9MICO</name>
<dbReference type="SMART" id="SM00345">
    <property type="entry name" value="HTH_GNTR"/>
    <property type="match status" value="1"/>
</dbReference>
<dbReference type="InterPro" id="IPR000524">
    <property type="entry name" value="Tscrpt_reg_HTH_GntR"/>
</dbReference>
<dbReference type="GO" id="GO:0003677">
    <property type="term" value="F:DNA binding"/>
    <property type="evidence" value="ECO:0007669"/>
    <property type="project" value="UniProtKB-KW"/>
</dbReference>
<evidence type="ECO:0000256" key="1">
    <source>
        <dbReference type="ARBA" id="ARBA00023015"/>
    </source>
</evidence>
<dbReference type="Pfam" id="PF00392">
    <property type="entry name" value="GntR"/>
    <property type="match status" value="1"/>
</dbReference>
<dbReference type="InterPro" id="IPR011663">
    <property type="entry name" value="UTRA"/>
</dbReference>
<dbReference type="InterPro" id="IPR036390">
    <property type="entry name" value="WH_DNA-bd_sf"/>
</dbReference>
<dbReference type="RefSeq" id="WP_134518523.1">
    <property type="nucleotide sequence ID" value="NZ_SOHE01000019.1"/>
</dbReference>
<dbReference type="Pfam" id="PF07702">
    <property type="entry name" value="UTRA"/>
    <property type="match status" value="1"/>
</dbReference>
<dbReference type="GO" id="GO:0003700">
    <property type="term" value="F:DNA-binding transcription factor activity"/>
    <property type="evidence" value="ECO:0007669"/>
    <property type="project" value="InterPro"/>
</dbReference>
<dbReference type="InterPro" id="IPR036388">
    <property type="entry name" value="WH-like_DNA-bd_sf"/>
</dbReference>
<evidence type="ECO:0000256" key="3">
    <source>
        <dbReference type="ARBA" id="ARBA00023163"/>
    </source>
</evidence>
<dbReference type="PANTHER" id="PTHR44846">
    <property type="entry name" value="MANNOSYL-D-GLYCERATE TRANSPORT/METABOLISM SYSTEM REPRESSOR MNGR-RELATED"/>
    <property type="match status" value="1"/>
</dbReference>
<feature type="domain" description="HTH gntR-type" evidence="4">
    <location>
        <begin position="3"/>
        <end position="69"/>
    </location>
</feature>
<keyword evidence="3" id="KW-0804">Transcription</keyword>